<dbReference type="Pfam" id="PF02826">
    <property type="entry name" value="2-Hacid_dh_C"/>
    <property type="match status" value="1"/>
</dbReference>
<dbReference type="InterPro" id="IPR006139">
    <property type="entry name" value="D-isomer_2_OHA_DH_cat_dom"/>
</dbReference>
<feature type="domain" description="D-isomer specific 2-hydroxyacid dehydrogenase catalytic" evidence="5">
    <location>
        <begin position="18"/>
        <end position="316"/>
    </location>
</feature>
<dbReference type="InterPro" id="IPR036291">
    <property type="entry name" value="NAD(P)-bd_dom_sf"/>
</dbReference>
<dbReference type="PROSITE" id="PS00671">
    <property type="entry name" value="D_2_HYDROXYACID_DH_3"/>
    <property type="match status" value="1"/>
</dbReference>
<dbReference type="SUPFAM" id="SSF51735">
    <property type="entry name" value="NAD(P)-binding Rossmann-fold domains"/>
    <property type="match status" value="1"/>
</dbReference>
<evidence type="ECO:0000256" key="1">
    <source>
        <dbReference type="ARBA" id="ARBA00005854"/>
    </source>
</evidence>
<evidence type="ECO:0000313" key="8">
    <source>
        <dbReference type="Proteomes" id="UP000055702"/>
    </source>
</evidence>
<dbReference type="GO" id="GO:0016616">
    <property type="term" value="F:oxidoreductase activity, acting on the CH-OH group of donors, NAD or NADP as acceptor"/>
    <property type="evidence" value="ECO:0007669"/>
    <property type="project" value="InterPro"/>
</dbReference>
<comment type="similarity">
    <text evidence="1 4">Belongs to the D-isomer specific 2-hydroxyacid dehydrogenase family.</text>
</comment>
<reference evidence="7 8" key="1">
    <citation type="submission" date="2016-01" db="EMBL/GenBank/DDBJ databases">
        <title>Draft genome of the antarctic isolate Shewanella frigidimarina Ag06-30.</title>
        <authorList>
            <person name="Parmeciano Di Noto G."/>
            <person name="Vazquez S."/>
            <person name="Mac Cormack W."/>
            <person name="Iriarte A."/>
            <person name="Quiroga C."/>
        </authorList>
    </citation>
    <scope>NUCLEOTIDE SEQUENCE [LARGE SCALE GENOMIC DNA]</scope>
    <source>
        <strain evidence="7 8">Ag06-30</strain>
    </source>
</reference>
<keyword evidence="2 4" id="KW-0560">Oxidoreductase</keyword>
<dbReference type="InterPro" id="IPR029753">
    <property type="entry name" value="D-isomer_DH_CS"/>
</dbReference>
<evidence type="ECO:0000256" key="4">
    <source>
        <dbReference type="RuleBase" id="RU003719"/>
    </source>
</evidence>
<dbReference type="InterPro" id="IPR006140">
    <property type="entry name" value="D-isomer_DH_NAD-bd"/>
</dbReference>
<feature type="domain" description="D-isomer specific 2-hydroxyacid dehydrogenase NAD-binding" evidence="6">
    <location>
        <begin position="107"/>
        <end position="285"/>
    </location>
</feature>
<dbReference type="PANTHER" id="PTHR43761:SF1">
    <property type="entry name" value="D-ISOMER SPECIFIC 2-HYDROXYACID DEHYDROGENASE CATALYTIC DOMAIN-CONTAINING PROTEIN-RELATED"/>
    <property type="match status" value="1"/>
</dbReference>
<dbReference type="InterPro" id="IPR050418">
    <property type="entry name" value="D-iso_2-hydroxyacid_DH_PdxB"/>
</dbReference>
<evidence type="ECO:0000256" key="2">
    <source>
        <dbReference type="ARBA" id="ARBA00023002"/>
    </source>
</evidence>
<gene>
    <name evidence="7" type="ORF">AWJ07_11940</name>
</gene>
<evidence type="ECO:0000259" key="6">
    <source>
        <dbReference type="Pfam" id="PF02826"/>
    </source>
</evidence>
<proteinExistence type="inferred from homology"/>
<evidence type="ECO:0000256" key="3">
    <source>
        <dbReference type="ARBA" id="ARBA00023027"/>
    </source>
</evidence>
<sequence length="317" mass="34274">MKIVVLDGYTLNPGDLSWQALEALGECDIYDHTTLDQIVSRCQGAHIVLTNKTLLSAATLKQLPALTYIGVLATGTNVVDVDAATAQGIVVTNIPAYGPDALAQMVFAHILHHKQQVALHDQAVKQGQWVTQRDFCFTLSPLTSLKGLTLGVVGYGDIGQQVANLGVAFGMKVLITSAKPKTNLPDAIQWCERDILLQQADIISLHCPLIAATKYMINSDSLRLLKPGCLLVNTARGDLINENDLAQWLNNGNGFAAVDVLSTEPPSSNNPLLSAANITITPHIAWATLQARQNLLNIAVENVRKFQQGKMLNRIND</sequence>
<protein>
    <submittedName>
        <fullName evidence="7">Glycerate dehydrogenase</fullName>
    </submittedName>
</protein>
<dbReference type="GO" id="GO:0051287">
    <property type="term" value="F:NAD binding"/>
    <property type="evidence" value="ECO:0007669"/>
    <property type="project" value="InterPro"/>
</dbReference>
<dbReference type="Pfam" id="PF00389">
    <property type="entry name" value="2-Hacid_dh"/>
    <property type="match status" value="1"/>
</dbReference>
<comment type="caution">
    <text evidence="7">The sequence shown here is derived from an EMBL/GenBank/DDBJ whole genome shotgun (WGS) entry which is preliminary data.</text>
</comment>
<keyword evidence="3" id="KW-0520">NAD</keyword>
<dbReference type="AlphaFoldDB" id="A0A106C207"/>
<dbReference type="Gene3D" id="3.40.50.720">
    <property type="entry name" value="NAD(P)-binding Rossmann-like Domain"/>
    <property type="match status" value="2"/>
</dbReference>
<dbReference type="PROSITE" id="PS00670">
    <property type="entry name" value="D_2_HYDROXYACID_DH_2"/>
    <property type="match status" value="1"/>
</dbReference>
<dbReference type="SUPFAM" id="SSF52283">
    <property type="entry name" value="Formate/glycerate dehydrogenase catalytic domain-like"/>
    <property type="match status" value="1"/>
</dbReference>
<evidence type="ECO:0000313" key="7">
    <source>
        <dbReference type="EMBL" id="KVX02792.1"/>
    </source>
</evidence>
<dbReference type="EMBL" id="LRDC01000009">
    <property type="protein sequence ID" value="KVX02792.1"/>
    <property type="molecule type" value="Genomic_DNA"/>
</dbReference>
<name>A0A106C207_SHEFR</name>
<dbReference type="RefSeq" id="WP_059744725.1">
    <property type="nucleotide sequence ID" value="NZ_LRDC01000009.1"/>
</dbReference>
<accession>A0A106C207</accession>
<evidence type="ECO:0000259" key="5">
    <source>
        <dbReference type="Pfam" id="PF00389"/>
    </source>
</evidence>
<dbReference type="CDD" id="cd12162">
    <property type="entry name" value="2-Hacid_dh_4"/>
    <property type="match status" value="1"/>
</dbReference>
<organism evidence="7">
    <name type="scientific">Shewanella frigidimarina</name>
    <dbReference type="NCBI Taxonomy" id="56812"/>
    <lineage>
        <taxon>Bacteria</taxon>
        <taxon>Pseudomonadati</taxon>
        <taxon>Pseudomonadota</taxon>
        <taxon>Gammaproteobacteria</taxon>
        <taxon>Alteromonadales</taxon>
        <taxon>Shewanellaceae</taxon>
        <taxon>Shewanella</taxon>
    </lineage>
</organism>
<dbReference type="Proteomes" id="UP000055702">
    <property type="component" value="Unassembled WGS sequence"/>
</dbReference>
<dbReference type="PANTHER" id="PTHR43761">
    <property type="entry name" value="D-ISOMER SPECIFIC 2-HYDROXYACID DEHYDROGENASE FAMILY PROTEIN (AFU_ORTHOLOGUE AFUA_1G13630)"/>
    <property type="match status" value="1"/>
</dbReference>